<dbReference type="GO" id="GO:0016491">
    <property type="term" value="F:oxidoreductase activity"/>
    <property type="evidence" value="ECO:0007669"/>
    <property type="project" value="InterPro"/>
</dbReference>
<organism evidence="2 3">
    <name type="scientific">Daldinia eschscholtzii</name>
    <dbReference type="NCBI Taxonomy" id="292717"/>
    <lineage>
        <taxon>Eukaryota</taxon>
        <taxon>Fungi</taxon>
        <taxon>Dikarya</taxon>
        <taxon>Ascomycota</taxon>
        <taxon>Pezizomycotina</taxon>
        <taxon>Sordariomycetes</taxon>
        <taxon>Xylariomycetidae</taxon>
        <taxon>Xylariales</taxon>
        <taxon>Hypoxylaceae</taxon>
        <taxon>Daldinia</taxon>
    </lineage>
</organism>
<name>A0AAX6MSF8_9PEZI</name>
<comment type="similarity">
    <text evidence="1">Belongs to the asaB hydroxylase/desaturase family.</text>
</comment>
<dbReference type="EMBL" id="JBANMG010000003">
    <property type="protein sequence ID" value="KAK6955111.1"/>
    <property type="molecule type" value="Genomic_DNA"/>
</dbReference>
<dbReference type="PANTHER" id="PTHR34598">
    <property type="entry name" value="BLL6449 PROTEIN"/>
    <property type="match status" value="1"/>
</dbReference>
<dbReference type="Proteomes" id="UP001369815">
    <property type="component" value="Unassembled WGS sequence"/>
</dbReference>
<evidence type="ECO:0000256" key="1">
    <source>
        <dbReference type="ARBA" id="ARBA00023604"/>
    </source>
</evidence>
<evidence type="ECO:0000313" key="2">
    <source>
        <dbReference type="EMBL" id="KAK6955111.1"/>
    </source>
</evidence>
<dbReference type="AlphaFoldDB" id="A0AAX6MSF8"/>
<sequence length="293" mass="32254">MAITAAPSSTVPRGPVTAKINFNARPAPGVVAFNYVDKPPAGLPQRNLAIDTHEVTIIDVRGRESEYSLDRDAFQIVQGLPPSAEEIPGSGSGFTDDASIAKNYYPEVEKLLLDTIPGSNRVFIFDHTIRRADPDAPRRAVLLAHIDQTPFSAEKRVRRHLGDDAEKLLRGRYRIVNVWRTLNKNPVEANPLAFASSSTLSDDDVIPVEHRYPEGYVGQTAAIAYNPNQKWHYLSGMTGDERLLLECFDSEGTKENSGVAGGRLPHTAFEDPRTRPDAEGRESIEVRALVFGP</sequence>
<evidence type="ECO:0008006" key="4">
    <source>
        <dbReference type="Google" id="ProtNLM"/>
    </source>
</evidence>
<accession>A0AAX6MSF8</accession>
<proteinExistence type="inferred from homology"/>
<reference evidence="2 3" key="1">
    <citation type="journal article" date="2024" name="Front Chem Biol">
        <title>Unveiling the potential of Daldinia eschscholtzii MFLUCC 19-0629 through bioactivity and bioinformatics studies for enhanced sustainable agriculture production.</title>
        <authorList>
            <person name="Brooks S."/>
            <person name="Weaver J.A."/>
            <person name="Klomchit A."/>
            <person name="Alharthi S.A."/>
            <person name="Onlamun T."/>
            <person name="Nurani R."/>
            <person name="Vong T.K."/>
            <person name="Alberti F."/>
            <person name="Greco C."/>
        </authorList>
    </citation>
    <scope>NUCLEOTIDE SEQUENCE [LARGE SCALE GENOMIC DNA]</scope>
    <source>
        <strain evidence="2">MFLUCC 19-0629</strain>
    </source>
</reference>
<evidence type="ECO:0000313" key="3">
    <source>
        <dbReference type="Proteomes" id="UP001369815"/>
    </source>
</evidence>
<dbReference type="InterPro" id="IPR044053">
    <property type="entry name" value="AsaB-like"/>
</dbReference>
<gene>
    <name evidence="2" type="ORF">Daesc_002741</name>
</gene>
<protein>
    <recommendedName>
        <fullName evidence="4">Methyltransferase</fullName>
    </recommendedName>
</protein>
<comment type="caution">
    <text evidence="2">The sequence shown here is derived from an EMBL/GenBank/DDBJ whole genome shotgun (WGS) entry which is preliminary data.</text>
</comment>
<keyword evidence="3" id="KW-1185">Reference proteome</keyword>
<dbReference type="NCBIfam" id="NF041278">
    <property type="entry name" value="CmcJ_NvfI_EfuI"/>
    <property type="match status" value="1"/>
</dbReference>
<dbReference type="PANTHER" id="PTHR34598:SF1">
    <property type="entry name" value="PUTATIVE (AFU_ORTHOLOGUE AFUA_3G13140)-RELATED"/>
    <property type="match status" value="1"/>
</dbReference>